<dbReference type="GO" id="GO:0005886">
    <property type="term" value="C:plasma membrane"/>
    <property type="evidence" value="ECO:0007669"/>
    <property type="project" value="TreeGrafter"/>
</dbReference>
<dbReference type="AlphaFoldDB" id="A0A1T1HEX6"/>
<evidence type="ECO:0000256" key="1">
    <source>
        <dbReference type="ARBA" id="ARBA00004496"/>
    </source>
</evidence>
<dbReference type="FunFam" id="3.40.50.300:FF:000398">
    <property type="entry name" value="Type IV pilus assembly ATPase PilB"/>
    <property type="match status" value="1"/>
</dbReference>
<dbReference type="SUPFAM" id="SSF52540">
    <property type="entry name" value="P-loop containing nucleoside triphosphate hydrolases"/>
    <property type="match status" value="1"/>
</dbReference>
<accession>A0A1T1HEX6</accession>
<dbReference type="GO" id="GO:0016887">
    <property type="term" value="F:ATP hydrolysis activity"/>
    <property type="evidence" value="ECO:0007669"/>
    <property type="project" value="InterPro"/>
</dbReference>
<comment type="subcellular location">
    <subcellularLocation>
        <location evidence="1">Cytoplasm</location>
    </subcellularLocation>
</comment>
<dbReference type="Gene3D" id="3.30.450.90">
    <property type="match status" value="1"/>
</dbReference>
<gene>
    <name evidence="7" type="ORF">BTA35_0202560</name>
</gene>
<dbReference type="InterPro" id="IPR037257">
    <property type="entry name" value="T2SS_E_N_sf"/>
</dbReference>
<dbReference type="InterPro" id="IPR007831">
    <property type="entry name" value="T2SS_GspE_N"/>
</dbReference>
<evidence type="ECO:0000313" key="7">
    <source>
        <dbReference type="EMBL" id="OOV88411.1"/>
    </source>
</evidence>
<dbReference type="CDD" id="cd01129">
    <property type="entry name" value="PulE-GspE-like"/>
    <property type="match status" value="1"/>
</dbReference>
<dbReference type="SUPFAM" id="SSF160246">
    <property type="entry name" value="EspE N-terminal domain-like"/>
    <property type="match status" value="1"/>
</dbReference>
<evidence type="ECO:0000313" key="8">
    <source>
        <dbReference type="Proteomes" id="UP000190064"/>
    </source>
</evidence>
<dbReference type="FunFam" id="3.30.450.90:FF:000001">
    <property type="entry name" value="Type II secretion system ATPase GspE"/>
    <property type="match status" value="1"/>
</dbReference>
<evidence type="ECO:0000256" key="5">
    <source>
        <dbReference type="ARBA" id="ARBA00022840"/>
    </source>
</evidence>
<keyword evidence="3" id="KW-0963">Cytoplasm</keyword>
<dbReference type="Pfam" id="PF05157">
    <property type="entry name" value="MshEN"/>
    <property type="match status" value="1"/>
</dbReference>
<dbReference type="NCBIfam" id="TIGR02538">
    <property type="entry name" value="type_IV_pilB"/>
    <property type="match status" value="1"/>
</dbReference>
<dbReference type="InterPro" id="IPR013374">
    <property type="entry name" value="ATPase_typ4_pilus-assembl_PilB"/>
</dbReference>
<comment type="similarity">
    <text evidence="2">Belongs to the GSP E family.</text>
</comment>
<keyword evidence="4" id="KW-0547">Nucleotide-binding</keyword>
<evidence type="ECO:0000256" key="2">
    <source>
        <dbReference type="ARBA" id="ARBA00006611"/>
    </source>
</evidence>
<proteinExistence type="inferred from homology"/>
<dbReference type="GO" id="GO:0005524">
    <property type="term" value="F:ATP binding"/>
    <property type="evidence" value="ECO:0007669"/>
    <property type="project" value="UniProtKB-KW"/>
</dbReference>
<dbReference type="InterPro" id="IPR001482">
    <property type="entry name" value="T2SS/T4SS_dom"/>
</dbReference>
<dbReference type="PROSITE" id="PS00662">
    <property type="entry name" value="T2SP_E"/>
    <property type="match status" value="1"/>
</dbReference>
<keyword evidence="8" id="KW-1185">Reference proteome</keyword>
<organism evidence="7 8">
    <name type="scientific">Oceanospirillum linum</name>
    <dbReference type="NCBI Taxonomy" id="966"/>
    <lineage>
        <taxon>Bacteria</taxon>
        <taxon>Pseudomonadati</taxon>
        <taxon>Pseudomonadota</taxon>
        <taxon>Gammaproteobacteria</taxon>
        <taxon>Oceanospirillales</taxon>
        <taxon>Oceanospirillaceae</taxon>
        <taxon>Oceanospirillum</taxon>
    </lineage>
</organism>
<dbReference type="GO" id="GO:0005737">
    <property type="term" value="C:cytoplasm"/>
    <property type="evidence" value="ECO:0007669"/>
    <property type="project" value="UniProtKB-SubCell"/>
</dbReference>
<dbReference type="Proteomes" id="UP000190064">
    <property type="component" value="Unassembled WGS sequence"/>
</dbReference>
<name>A0A1T1HEX6_OCELI</name>
<feature type="domain" description="Bacterial type II secretion system protein E" evidence="6">
    <location>
        <begin position="371"/>
        <end position="385"/>
    </location>
</feature>
<dbReference type="EMBL" id="MTSD02000001">
    <property type="protein sequence ID" value="OOV88411.1"/>
    <property type="molecule type" value="Genomic_DNA"/>
</dbReference>
<sequence length="552" mass="60794">MEGVLSEKKATAIAEQAKEQDTSFLQYAASGDQVAPKTLALAAAQEFGLPFMDLSAFNPEHFPKDLGSEKLIRHHMVLPLYRRGSKLFLAIANPTHLTAVDEIQFQTGLSTEAILVPHDQLSKAVNTYLEGDEVAFAQLEKETIENLDASAEQSGLSNEAYSSSFDDAPIVKFVDKVLQNAIRMGSSDIHLEPYEHSFRIRYRTDGILHEVLNPPFSLRHRITSRIKVMAQLDISERRIPQDGSIKLRISKTLTIDFRVNTLPTLWGEKIVLRVLDSGATQMSIDELGLSEIQKTIYKNALAKPQGMILVTGPTGSGKTVTLYTGLNILNTPERNISTVEDPVEINMDGINQVNVNTRIGLDFATTLRAFLRQDPDIVMIGEIRDLETAEIAIKAAQTGHLVLSTLHTNSASETLTRLNNMGIPSFNIATSVSLIIAQRLARKLCSNCKASTDIPEKTLLEAGFSRSEVTSLKLFEPVGCEQCNNGYKGRVGIYELLPVTYDISRMILKNANAIEIAQQAAKEGFPDLKASALDKVRSGVTTLAEIHRVTQH</sequence>
<evidence type="ECO:0000259" key="6">
    <source>
        <dbReference type="PROSITE" id="PS00662"/>
    </source>
</evidence>
<evidence type="ECO:0000256" key="3">
    <source>
        <dbReference type="ARBA" id="ARBA00022490"/>
    </source>
</evidence>
<dbReference type="STRING" id="966.BTA35_0202560"/>
<dbReference type="GO" id="GO:0009297">
    <property type="term" value="P:pilus assembly"/>
    <property type="evidence" value="ECO:0007669"/>
    <property type="project" value="InterPro"/>
</dbReference>
<dbReference type="Gene3D" id="3.40.50.300">
    <property type="entry name" value="P-loop containing nucleotide triphosphate hydrolases"/>
    <property type="match status" value="1"/>
</dbReference>
<dbReference type="PANTHER" id="PTHR30258:SF1">
    <property type="entry name" value="PROTEIN TRANSPORT PROTEIN HOFB HOMOLOG"/>
    <property type="match status" value="1"/>
</dbReference>
<dbReference type="PANTHER" id="PTHR30258">
    <property type="entry name" value="TYPE II SECRETION SYSTEM PROTEIN GSPE-RELATED"/>
    <property type="match status" value="1"/>
</dbReference>
<dbReference type="Gene3D" id="3.30.300.160">
    <property type="entry name" value="Type II secretion system, protein E, N-terminal domain"/>
    <property type="match status" value="1"/>
</dbReference>
<reference evidence="7" key="1">
    <citation type="submission" date="2017-02" db="EMBL/GenBank/DDBJ databases">
        <title>Draft Genome Sequence of the Salt Water Bacterium Oceanospirillum linum ATCC 11336.</title>
        <authorList>
            <person name="Trachtenberg A.M."/>
            <person name="Carney J.G."/>
            <person name="Linnane J.D."/>
            <person name="Rheaume B.A."/>
            <person name="Pitts N.L."/>
            <person name="Mykles D.L."/>
            <person name="Maclea K.S."/>
        </authorList>
    </citation>
    <scope>NUCLEOTIDE SEQUENCE [LARGE SCALE GENOMIC DNA]</scope>
    <source>
        <strain evidence="7">ATCC 11336</strain>
    </source>
</reference>
<dbReference type="InterPro" id="IPR027417">
    <property type="entry name" value="P-loop_NTPase"/>
</dbReference>
<evidence type="ECO:0000256" key="4">
    <source>
        <dbReference type="ARBA" id="ARBA00022741"/>
    </source>
</evidence>
<protein>
    <submittedName>
        <fullName evidence="7">Type IV-A pilus assembly ATPase PilB</fullName>
    </submittedName>
</protein>
<dbReference type="Pfam" id="PF00437">
    <property type="entry name" value="T2SSE"/>
    <property type="match status" value="1"/>
</dbReference>
<comment type="caution">
    <text evidence="7">The sequence shown here is derived from an EMBL/GenBank/DDBJ whole genome shotgun (WGS) entry which is preliminary data.</text>
</comment>
<keyword evidence="5" id="KW-0067">ATP-binding</keyword>